<dbReference type="NCBIfam" id="TIGR04183">
    <property type="entry name" value="Por_Secre_tail"/>
    <property type="match status" value="1"/>
</dbReference>
<dbReference type="PANTHER" id="PTHR36234:SF5">
    <property type="entry name" value="LYSYL ENDOPEPTIDASE"/>
    <property type="match status" value="1"/>
</dbReference>
<dbReference type="InterPro" id="IPR043504">
    <property type="entry name" value="Peptidase_S1_PA_chymotrypsin"/>
</dbReference>
<feature type="chain" id="PRO_5012296781" evidence="2">
    <location>
        <begin position="18"/>
        <end position="549"/>
    </location>
</feature>
<feature type="signal peptide" evidence="2">
    <location>
        <begin position="1"/>
        <end position="17"/>
    </location>
</feature>
<name>A0A1M6IU05_9FLAO</name>
<keyword evidence="1 2" id="KW-0732">Signal</keyword>
<protein>
    <submittedName>
        <fullName evidence="4">Por secretion system C-terminal sorting domain-containing protein</fullName>
    </submittedName>
</protein>
<sequence>MKKLFLLVVFLCVGALATSQVTNEGEPLSWSLQSLNKDNISPVKMKPFDLDKIKAEDAINDTKRDIPFRFGHELKVNLGLENSGVWNELPNGDRIWRINIISEGATSLNFVFSNYEVPRGAKIYLYSNDRKDLLGAYTNIFNRPDKLLGTWMVAGDNVWIEYYEPARVKGQGDLTIAKVIHGYRSVTDAMVREKALNTSGDCNQDVDCPVGNDFDALKDQLKKSVAFVILNGFVCSGNLINNTSNDRAPYFLTANHCQSGSESTWAFRFNWISPNPSCATTANSTDATVNQTTSGATVLAANTESDFKLLNLDGGLDESWDLEWAGWDRTGDVPSFTVGIHHPDGDIMKVCRDNNVPTKEETPFNGNPQTKIWFIEDWDLGVTEGGSSGSAIFDPNGRIIGQLAGGAAACNGTNDNNQFDFYGRFDVSWDFGTTDATRLSNWLDPSNTERTTLDMLSVEGTTNPPVTGNAIVVSFVPSTALVSISKGNNDPIEFKIYDISGGFIGSGALTGTVSQIDMSDRSSGMYFIKIRNMTNGESLTRKVVINRNL</sequence>
<dbReference type="Pfam" id="PF18962">
    <property type="entry name" value="Por_Secre_tail"/>
    <property type="match status" value="1"/>
</dbReference>
<dbReference type="AlphaFoldDB" id="A0A1M6IU05"/>
<dbReference type="STRING" id="570521.SAMN04488508_10869"/>
<evidence type="ECO:0000256" key="1">
    <source>
        <dbReference type="ARBA" id="ARBA00022729"/>
    </source>
</evidence>
<reference evidence="5" key="1">
    <citation type="submission" date="2016-11" db="EMBL/GenBank/DDBJ databases">
        <authorList>
            <person name="Varghese N."/>
            <person name="Submissions S."/>
        </authorList>
    </citation>
    <scope>NUCLEOTIDE SEQUENCE [LARGE SCALE GENOMIC DNA]</scope>
    <source>
        <strain evidence="5">DSM 22623</strain>
    </source>
</reference>
<dbReference type="RefSeq" id="WP_073318901.1">
    <property type="nucleotide sequence ID" value="NZ_FQYP01000008.1"/>
</dbReference>
<evidence type="ECO:0000256" key="2">
    <source>
        <dbReference type="SAM" id="SignalP"/>
    </source>
</evidence>
<dbReference type="InterPro" id="IPR009003">
    <property type="entry name" value="Peptidase_S1_PA"/>
</dbReference>
<proteinExistence type="predicted"/>
<dbReference type="InterPro" id="IPR026444">
    <property type="entry name" value="Secre_tail"/>
</dbReference>
<accession>A0A1M6IU05</accession>
<evidence type="ECO:0000259" key="3">
    <source>
        <dbReference type="Pfam" id="PF18962"/>
    </source>
</evidence>
<dbReference type="Pfam" id="PF13365">
    <property type="entry name" value="Trypsin_2"/>
    <property type="match status" value="1"/>
</dbReference>
<dbReference type="SUPFAM" id="SSF50494">
    <property type="entry name" value="Trypsin-like serine proteases"/>
    <property type="match status" value="1"/>
</dbReference>
<dbReference type="PANTHER" id="PTHR36234">
    <property type="entry name" value="LYSYL ENDOPEPTIDASE"/>
    <property type="match status" value="1"/>
</dbReference>
<organism evidence="4 5">
    <name type="scientific">Aquimarina spongiae</name>
    <dbReference type="NCBI Taxonomy" id="570521"/>
    <lineage>
        <taxon>Bacteria</taxon>
        <taxon>Pseudomonadati</taxon>
        <taxon>Bacteroidota</taxon>
        <taxon>Flavobacteriia</taxon>
        <taxon>Flavobacteriales</taxon>
        <taxon>Flavobacteriaceae</taxon>
        <taxon>Aquimarina</taxon>
    </lineage>
</organism>
<dbReference type="Gene3D" id="2.40.10.10">
    <property type="entry name" value="Trypsin-like serine proteases"/>
    <property type="match status" value="2"/>
</dbReference>
<evidence type="ECO:0000313" key="4">
    <source>
        <dbReference type="EMBL" id="SHJ37960.1"/>
    </source>
</evidence>
<feature type="domain" description="Secretion system C-terminal sorting" evidence="3">
    <location>
        <begin position="477"/>
        <end position="545"/>
    </location>
</feature>
<dbReference type="EMBL" id="FQYP01000008">
    <property type="protein sequence ID" value="SHJ37960.1"/>
    <property type="molecule type" value="Genomic_DNA"/>
</dbReference>
<dbReference type="OrthoDB" id="9342482at2"/>
<keyword evidence="5" id="KW-1185">Reference proteome</keyword>
<evidence type="ECO:0000313" key="5">
    <source>
        <dbReference type="Proteomes" id="UP000184432"/>
    </source>
</evidence>
<gene>
    <name evidence="4" type="ORF">SAMN04488508_10869</name>
</gene>
<dbReference type="Proteomes" id="UP000184432">
    <property type="component" value="Unassembled WGS sequence"/>
</dbReference>